<evidence type="ECO:0000313" key="6">
    <source>
        <dbReference type="Proteomes" id="UP001174909"/>
    </source>
</evidence>
<organism evidence="5 6">
    <name type="scientific">Geodia barretti</name>
    <name type="common">Barrett's horny sponge</name>
    <dbReference type="NCBI Taxonomy" id="519541"/>
    <lineage>
        <taxon>Eukaryota</taxon>
        <taxon>Metazoa</taxon>
        <taxon>Porifera</taxon>
        <taxon>Demospongiae</taxon>
        <taxon>Heteroscleromorpha</taxon>
        <taxon>Tetractinellida</taxon>
        <taxon>Astrophorina</taxon>
        <taxon>Geodiidae</taxon>
        <taxon>Geodia</taxon>
    </lineage>
</organism>
<dbReference type="SMART" id="SM00411">
    <property type="entry name" value="BHL"/>
    <property type="match status" value="1"/>
</dbReference>
<gene>
    <name evidence="5" type="ORF">GBAR_LOCUS26384</name>
</gene>
<comment type="similarity">
    <text evidence="1 4">Belongs to the bacterial histone-like protein family.</text>
</comment>
<evidence type="ECO:0000256" key="3">
    <source>
        <dbReference type="ARBA" id="ARBA00023125"/>
    </source>
</evidence>
<dbReference type="GO" id="GO:0003677">
    <property type="term" value="F:DNA binding"/>
    <property type="evidence" value="ECO:0007669"/>
    <property type="project" value="UniProtKB-KW"/>
</dbReference>
<dbReference type="PRINTS" id="PR01727">
    <property type="entry name" value="DNABINDINGHU"/>
</dbReference>
<dbReference type="FunFam" id="4.10.520.10:FF:000001">
    <property type="entry name" value="DNA-binding protein HU"/>
    <property type="match status" value="1"/>
</dbReference>
<dbReference type="CDD" id="cd13831">
    <property type="entry name" value="HU"/>
    <property type="match status" value="1"/>
</dbReference>
<dbReference type="InterPro" id="IPR000119">
    <property type="entry name" value="Hist_DNA-bd"/>
</dbReference>
<evidence type="ECO:0000313" key="5">
    <source>
        <dbReference type="EMBL" id="CAI8047681.1"/>
    </source>
</evidence>
<name>A0AA35XCT5_GEOBA</name>
<proteinExistence type="inferred from homology"/>
<dbReference type="AlphaFoldDB" id="A0AA35XCT5"/>
<sequence length="92" mass="9398">MADVTKQDVVDAVAEAAGLSKAEANRAVDAVIDCIKGSLASGKSVGLIGFGTFEVRERAAREGRNPQTGATIKIGAKKVPAFKAGKGLRDAV</sequence>
<dbReference type="GO" id="GO:0030261">
    <property type="term" value="P:chromosome condensation"/>
    <property type="evidence" value="ECO:0007669"/>
    <property type="project" value="UniProtKB-KW"/>
</dbReference>
<evidence type="ECO:0000256" key="2">
    <source>
        <dbReference type="ARBA" id="ARBA00023067"/>
    </source>
</evidence>
<dbReference type="GO" id="GO:0005829">
    <property type="term" value="C:cytosol"/>
    <property type="evidence" value="ECO:0007669"/>
    <property type="project" value="TreeGrafter"/>
</dbReference>
<dbReference type="PANTHER" id="PTHR33175">
    <property type="entry name" value="DNA-BINDING PROTEIN HU"/>
    <property type="match status" value="1"/>
</dbReference>
<dbReference type="GO" id="GO:0042802">
    <property type="term" value="F:identical protein binding"/>
    <property type="evidence" value="ECO:0007669"/>
    <property type="project" value="UniProtKB-ARBA"/>
</dbReference>
<dbReference type="Proteomes" id="UP001174909">
    <property type="component" value="Unassembled WGS sequence"/>
</dbReference>
<dbReference type="PANTHER" id="PTHR33175:SF3">
    <property type="entry name" value="DNA-BINDING PROTEIN HU-BETA"/>
    <property type="match status" value="1"/>
</dbReference>
<dbReference type="InterPro" id="IPR010992">
    <property type="entry name" value="IHF-like_DNA-bd_dom_sf"/>
</dbReference>
<dbReference type="EMBL" id="CASHTH010003672">
    <property type="protein sequence ID" value="CAI8047681.1"/>
    <property type="molecule type" value="Genomic_DNA"/>
</dbReference>
<dbReference type="Pfam" id="PF00216">
    <property type="entry name" value="Bac_DNA_binding"/>
    <property type="match status" value="1"/>
</dbReference>
<dbReference type="Gene3D" id="4.10.520.10">
    <property type="entry name" value="IHF-like DNA-binding proteins"/>
    <property type="match status" value="1"/>
</dbReference>
<dbReference type="GO" id="GO:0010467">
    <property type="term" value="P:gene expression"/>
    <property type="evidence" value="ECO:0007669"/>
    <property type="project" value="UniProtKB-ARBA"/>
</dbReference>
<dbReference type="InterPro" id="IPR020816">
    <property type="entry name" value="Histone-like_DNA-bd_CS"/>
</dbReference>
<accession>A0AA35XCT5</accession>
<keyword evidence="3 5" id="KW-0238">DNA-binding</keyword>
<evidence type="ECO:0000256" key="4">
    <source>
        <dbReference type="RuleBase" id="RU003939"/>
    </source>
</evidence>
<keyword evidence="6" id="KW-1185">Reference proteome</keyword>
<dbReference type="GO" id="GO:0030527">
    <property type="term" value="F:structural constituent of chromatin"/>
    <property type="evidence" value="ECO:0007669"/>
    <property type="project" value="InterPro"/>
</dbReference>
<protein>
    <submittedName>
        <fullName evidence="5">DNA-binding protein HU</fullName>
    </submittedName>
</protein>
<dbReference type="PROSITE" id="PS00045">
    <property type="entry name" value="HISTONE_LIKE"/>
    <property type="match status" value="1"/>
</dbReference>
<dbReference type="SUPFAM" id="SSF47729">
    <property type="entry name" value="IHF-like DNA-binding proteins"/>
    <property type="match status" value="1"/>
</dbReference>
<keyword evidence="2" id="KW-0226">DNA condensation</keyword>
<comment type="caution">
    <text evidence="5">The sequence shown here is derived from an EMBL/GenBank/DDBJ whole genome shotgun (WGS) entry which is preliminary data.</text>
</comment>
<evidence type="ECO:0000256" key="1">
    <source>
        <dbReference type="ARBA" id="ARBA00010529"/>
    </source>
</evidence>
<reference evidence="5" key="1">
    <citation type="submission" date="2023-03" db="EMBL/GenBank/DDBJ databases">
        <authorList>
            <person name="Steffen K."/>
            <person name="Cardenas P."/>
        </authorList>
    </citation>
    <scope>NUCLEOTIDE SEQUENCE</scope>
</reference>
<dbReference type="GO" id="GO:0032991">
    <property type="term" value="C:protein-containing complex"/>
    <property type="evidence" value="ECO:0007669"/>
    <property type="project" value="UniProtKB-ARBA"/>
</dbReference>